<dbReference type="GO" id="GO:0070573">
    <property type="term" value="F:metallodipeptidase activity"/>
    <property type="evidence" value="ECO:0007669"/>
    <property type="project" value="InterPro"/>
</dbReference>
<dbReference type="STRING" id="297318.BK138_07715"/>
<proteinExistence type="predicted"/>
<name>A0A1R1F2R2_9BACL</name>
<sequence>MTIPVVDYHCDVLSKMVKDKSISFVDDPMLDVTYKRLLEGGVALQTFAIFLSEERGIPRFEHILDQIDVFTSRVVPVQEGVRWMKWREDAASLEHAVKAAEQHPPQSHALQPWGLLSVEGADGFEGNLFYVKVCYDLGVRFLGITWNHANWAADGVMEKRKGGFTEKGKQLIELCNETGLLLDVSHLSEAGFWELAERSKRPFIASHSNAKAVCPHPRNLNDEQIRAIAAMDGRIGITFVPYFVKEGPGPVVPADVLPHIERMCEQGAGNMLMFGSDFDGIETWIQDLEHPGRYPAFIDLLLTRYPEDLVKGWMSGNALSFLSRHLPAKPV</sequence>
<dbReference type="Pfam" id="PF01244">
    <property type="entry name" value="Peptidase_M19"/>
    <property type="match status" value="1"/>
</dbReference>
<dbReference type="SUPFAM" id="SSF51556">
    <property type="entry name" value="Metallo-dependent hydrolases"/>
    <property type="match status" value="1"/>
</dbReference>
<dbReference type="InterPro" id="IPR008257">
    <property type="entry name" value="Pept_M19"/>
</dbReference>
<evidence type="ECO:0000313" key="2">
    <source>
        <dbReference type="Proteomes" id="UP000187172"/>
    </source>
</evidence>
<organism evidence="1 2">
    <name type="scientific">Paenibacillus rhizosphaerae</name>
    <dbReference type="NCBI Taxonomy" id="297318"/>
    <lineage>
        <taxon>Bacteria</taxon>
        <taxon>Bacillati</taxon>
        <taxon>Bacillota</taxon>
        <taxon>Bacilli</taxon>
        <taxon>Bacillales</taxon>
        <taxon>Paenibacillaceae</taxon>
        <taxon>Paenibacillus</taxon>
    </lineage>
</organism>
<gene>
    <name evidence="1" type="ORF">BK138_07715</name>
</gene>
<dbReference type="Gene3D" id="3.20.20.140">
    <property type="entry name" value="Metal-dependent hydrolases"/>
    <property type="match status" value="1"/>
</dbReference>
<dbReference type="InterPro" id="IPR032466">
    <property type="entry name" value="Metal_Hydrolase"/>
</dbReference>
<dbReference type="RefSeq" id="WP_076167979.1">
    <property type="nucleotide sequence ID" value="NZ_MRTP01000001.1"/>
</dbReference>
<dbReference type="EMBL" id="MRTP01000001">
    <property type="protein sequence ID" value="OMF58399.1"/>
    <property type="molecule type" value="Genomic_DNA"/>
</dbReference>
<accession>A0A1R1F2R2</accession>
<keyword evidence="2" id="KW-1185">Reference proteome</keyword>
<comment type="caution">
    <text evidence="1">The sequence shown here is derived from an EMBL/GenBank/DDBJ whole genome shotgun (WGS) entry which is preliminary data.</text>
</comment>
<protein>
    <submittedName>
        <fullName evidence="1">Membrane dipeptidase</fullName>
    </submittedName>
</protein>
<dbReference type="GO" id="GO:0006508">
    <property type="term" value="P:proteolysis"/>
    <property type="evidence" value="ECO:0007669"/>
    <property type="project" value="InterPro"/>
</dbReference>
<dbReference type="Proteomes" id="UP000187172">
    <property type="component" value="Unassembled WGS sequence"/>
</dbReference>
<dbReference type="PROSITE" id="PS51365">
    <property type="entry name" value="RENAL_DIPEPTIDASE_2"/>
    <property type="match status" value="1"/>
</dbReference>
<dbReference type="AlphaFoldDB" id="A0A1R1F2R2"/>
<dbReference type="PANTHER" id="PTHR10443">
    <property type="entry name" value="MICROSOMAL DIPEPTIDASE"/>
    <property type="match status" value="1"/>
</dbReference>
<reference evidence="1 2" key="1">
    <citation type="submission" date="2016-11" db="EMBL/GenBank/DDBJ databases">
        <title>Paenibacillus species isolates.</title>
        <authorList>
            <person name="Beno S.M."/>
        </authorList>
    </citation>
    <scope>NUCLEOTIDE SEQUENCE [LARGE SCALE GENOMIC DNA]</scope>
    <source>
        <strain evidence="1 2">FSL R5-0378</strain>
    </source>
</reference>
<evidence type="ECO:0000313" key="1">
    <source>
        <dbReference type="EMBL" id="OMF58399.1"/>
    </source>
</evidence>
<dbReference type="PANTHER" id="PTHR10443:SF12">
    <property type="entry name" value="DIPEPTIDASE"/>
    <property type="match status" value="1"/>
</dbReference>